<evidence type="ECO:0000313" key="2">
    <source>
        <dbReference type="EMBL" id="MDR6217826.1"/>
    </source>
</evidence>
<dbReference type="Gene3D" id="1.25.40.10">
    <property type="entry name" value="Tetratricopeptide repeat domain"/>
    <property type="match status" value="1"/>
</dbReference>
<feature type="domain" description="GGDEF" evidence="1">
    <location>
        <begin position="392"/>
        <end position="524"/>
    </location>
</feature>
<dbReference type="EMBL" id="JAVDQK010000003">
    <property type="protein sequence ID" value="MDR6217826.1"/>
    <property type="molecule type" value="Genomic_DNA"/>
</dbReference>
<dbReference type="SMART" id="SM00267">
    <property type="entry name" value="GGDEF"/>
    <property type="match status" value="1"/>
</dbReference>
<dbReference type="PANTHER" id="PTHR45138:SF9">
    <property type="entry name" value="DIGUANYLATE CYCLASE DGCM-RELATED"/>
    <property type="match status" value="1"/>
</dbReference>
<evidence type="ECO:0000313" key="3">
    <source>
        <dbReference type="Proteomes" id="UP001185331"/>
    </source>
</evidence>
<protein>
    <submittedName>
        <fullName evidence="2">Diguanylate cyclase (GGDEF)-like protein</fullName>
    </submittedName>
</protein>
<dbReference type="Gene3D" id="3.30.70.270">
    <property type="match status" value="1"/>
</dbReference>
<dbReference type="Pfam" id="PF00990">
    <property type="entry name" value="GGDEF"/>
    <property type="match status" value="1"/>
</dbReference>
<evidence type="ECO:0000259" key="1">
    <source>
        <dbReference type="PROSITE" id="PS50887"/>
    </source>
</evidence>
<accession>A0AAE3XAT7</accession>
<dbReference type="CDD" id="cd01949">
    <property type="entry name" value="GGDEF"/>
    <property type="match status" value="1"/>
</dbReference>
<name>A0AAE3XAT7_9DEIO</name>
<dbReference type="PANTHER" id="PTHR45138">
    <property type="entry name" value="REGULATORY COMPONENTS OF SENSORY TRANSDUCTION SYSTEM"/>
    <property type="match status" value="1"/>
</dbReference>
<dbReference type="Proteomes" id="UP001185331">
    <property type="component" value="Unassembled WGS sequence"/>
</dbReference>
<dbReference type="AlphaFoldDB" id="A0AAE3XAT7"/>
<organism evidence="2 3">
    <name type="scientific">Deinococcus soli</name>
    <name type="common">ex Cha et al. 2016</name>
    <dbReference type="NCBI Taxonomy" id="1309411"/>
    <lineage>
        <taxon>Bacteria</taxon>
        <taxon>Thermotogati</taxon>
        <taxon>Deinococcota</taxon>
        <taxon>Deinococci</taxon>
        <taxon>Deinococcales</taxon>
        <taxon>Deinococcaceae</taxon>
        <taxon>Deinococcus</taxon>
    </lineage>
</organism>
<dbReference type="NCBIfam" id="TIGR00254">
    <property type="entry name" value="GGDEF"/>
    <property type="match status" value="1"/>
</dbReference>
<dbReference type="GO" id="GO:0043709">
    <property type="term" value="P:cell adhesion involved in single-species biofilm formation"/>
    <property type="evidence" value="ECO:0007669"/>
    <property type="project" value="TreeGrafter"/>
</dbReference>
<gene>
    <name evidence="2" type="ORF">J2Y00_001387</name>
</gene>
<dbReference type="GO" id="GO:0005886">
    <property type="term" value="C:plasma membrane"/>
    <property type="evidence" value="ECO:0007669"/>
    <property type="project" value="TreeGrafter"/>
</dbReference>
<dbReference type="FunFam" id="3.30.70.270:FF:000001">
    <property type="entry name" value="Diguanylate cyclase domain protein"/>
    <property type="match status" value="1"/>
</dbReference>
<comment type="caution">
    <text evidence="2">The sequence shown here is derived from an EMBL/GenBank/DDBJ whole genome shotgun (WGS) entry which is preliminary data.</text>
</comment>
<dbReference type="InterPro" id="IPR043128">
    <property type="entry name" value="Rev_trsase/Diguanyl_cyclase"/>
</dbReference>
<dbReference type="GO" id="GO:0052621">
    <property type="term" value="F:diguanylate cyclase activity"/>
    <property type="evidence" value="ECO:0007669"/>
    <property type="project" value="TreeGrafter"/>
</dbReference>
<dbReference type="InterPro" id="IPR050469">
    <property type="entry name" value="Diguanylate_Cyclase"/>
</dbReference>
<dbReference type="PROSITE" id="PS50887">
    <property type="entry name" value="GGDEF"/>
    <property type="match status" value="1"/>
</dbReference>
<dbReference type="GO" id="GO:1902201">
    <property type="term" value="P:negative regulation of bacterial-type flagellum-dependent cell motility"/>
    <property type="evidence" value="ECO:0007669"/>
    <property type="project" value="TreeGrafter"/>
</dbReference>
<sequence length="526" mass="57247">MSAVTAQALREELEALALAALDTADLSERATHLRDAAYLALDLGDTPQAMTHALACLEAARRTADLALQARAHVTIALVMGDVHDDVGAATHFREAEGLARSARDARGVAVTNVNAAHYDQERGHFASSVMRLLSLLRSPYASAIHAEADRKGLDQVFHVNFTRGASNALLGLGVDAQEVRDRLDGRRLDIQAQLNTSVAALLRLYRGEVPLANSRWQTDVLEALLMHARLVGDSARARALADEWVRLAGDWDVSAQLGRALLGRAELRAQLGEWPDVRADAGRAAELFGDDHPSRALSARQLLARAFAAQGEWRAAFEVQQALSEQAERIYRAFMQQSARLRVIERQAVEAEVRAAAFAEAALRDPLTGIPNRAGALRRLDQLVRSARRGRPCAVALLDIDHFKSVNDRFGHAAGDEVLRRVAATVTRSIREVDQLARYGGEEFLLLLDGLSLTEARRACRRVGQLITEIDWEDVAPDLRVTASIGVAVVKPGLNREAILREADAAMYAAKAAGRNTVRLAVTSV</sequence>
<reference evidence="2" key="1">
    <citation type="submission" date="2023-07" db="EMBL/GenBank/DDBJ databases">
        <title>Sorghum-associated microbial communities from plants grown in Nebraska, USA.</title>
        <authorList>
            <person name="Schachtman D."/>
        </authorList>
    </citation>
    <scope>NUCLEOTIDE SEQUENCE</scope>
    <source>
        <strain evidence="2">BE330</strain>
    </source>
</reference>
<proteinExistence type="predicted"/>
<dbReference type="RefSeq" id="WP_188844456.1">
    <property type="nucleotide sequence ID" value="NZ_BMHJ01000016.1"/>
</dbReference>
<dbReference type="SUPFAM" id="SSF55073">
    <property type="entry name" value="Nucleotide cyclase"/>
    <property type="match status" value="1"/>
</dbReference>
<dbReference type="InterPro" id="IPR011990">
    <property type="entry name" value="TPR-like_helical_dom_sf"/>
</dbReference>
<dbReference type="InterPro" id="IPR000160">
    <property type="entry name" value="GGDEF_dom"/>
</dbReference>
<dbReference type="InterPro" id="IPR029787">
    <property type="entry name" value="Nucleotide_cyclase"/>
</dbReference>